<dbReference type="InterPro" id="IPR014710">
    <property type="entry name" value="RmlC-like_jellyroll"/>
</dbReference>
<gene>
    <name evidence="5" type="ORF">GWK10_09450</name>
</gene>
<protein>
    <submittedName>
        <fullName evidence="5">CBS domain-containing protein</fullName>
    </submittedName>
</protein>
<dbReference type="GO" id="GO:0008773">
    <property type="term" value="F:[protein-PII] uridylyltransferase activity"/>
    <property type="evidence" value="ECO:0007669"/>
    <property type="project" value="InterPro"/>
</dbReference>
<dbReference type="Proteomes" id="UP000474296">
    <property type="component" value="Unassembled WGS sequence"/>
</dbReference>
<sequence>MKNTIAERIADFLKKFPPFNLLEKDDLKAISENVKVHYLDKGRHCFTENDERHDQFYFVKDGAVGLYKNDGDEESLVDICDEGDIFGLRPLITQENYQMSALANEESVLYGIPIQNFTAIAENEKKISNYLIASFASNTRNPVELEKGGKLFTEYKVERNPDLFELQTATYISNPICCSPETPVKDAALKMRNQKIGSIIVVNDQQVPLGVITNSDIRNKIATGDFSINTQASFIMSSPVITQPSGITIAQAQMIMVRHNIRHICITEDGTANTKLIGMLSEHDIMLSKANNPSVLIKGIKRAKSIKTLREIRLKIGVLLKAYIDQNIPLSHVLKIVSELNSLILDRAIELSVAEMPTSPPVKFAWIALGSQGRKEQLLPTDQDNALVFQNVADSNYEETKSYFLELAGIITKHLHTIGFEYCKADMMGSNPKWCNSLSIWKEQFSNWIAKPSQETILLSSIFFDFDLVYGDAQLVDELSKSIFKSLEKGDLFYSLMGRDALKSPSPLGFFRQFLVEHDGKNKDTFDIKSRAMMPLIDAARLLTLSQHVKNINNTALRFENLAVLEPQNAELYKSCAYAFKALLKFRTKQGILNNDSGRYIQLGKLSKEDRLKLKRCFKPIKDIQELLKVRFQLTHFL</sequence>
<dbReference type="SUPFAM" id="SSF51206">
    <property type="entry name" value="cAMP-binding domain-like"/>
    <property type="match status" value="1"/>
</dbReference>
<dbReference type="PANTHER" id="PTHR43080:SF2">
    <property type="entry name" value="CBS DOMAIN-CONTAINING PROTEIN"/>
    <property type="match status" value="1"/>
</dbReference>
<dbReference type="AlphaFoldDB" id="A0A6M0CHK5"/>
<evidence type="ECO:0000259" key="3">
    <source>
        <dbReference type="PROSITE" id="PS50042"/>
    </source>
</evidence>
<dbReference type="InterPro" id="IPR000644">
    <property type="entry name" value="CBS_dom"/>
</dbReference>
<dbReference type="RefSeq" id="WP_164031943.1">
    <property type="nucleotide sequence ID" value="NZ_JAABOQ010000004.1"/>
</dbReference>
<dbReference type="PROSITE" id="PS51371">
    <property type="entry name" value="CBS"/>
    <property type="match status" value="2"/>
</dbReference>
<accession>A0A6M0CHK5</accession>
<dbReference type="Pfam" id="PF03445">
    <property type="entry name" value="DUF294"/>
    <property type="match status" value="1"/>
</dbReference>
<dbReference type="InterPro" id="IPR018821">
    <property type="entry name" value="DUF294_put_nucleoTrafse_sb-bd"/>
</dbReference>
<evidence type="ECO:0000256" key="1">
    <source>
        <dbReference type="ARBA" id="ARBA00023122"/>
    </source>
</evidence>
<dbReference type="SUPFAM" id="SSF54631">
    <property type="entry name" value="CBS-domain pair"/>
    <property type="match status" value="1"/>
</dbReference>
<keyword evidence="6" id="KW-1185">Reference proteome</keyword>
<dbReference type="EMBL" id="JAABOQ010000004">
    <property type="protein sequence ID" value="NER17436.1"/>
    <property type="molecule type" value="Genomic_DNA"/>
</dbReference>
<dbReference type="Gene3D" id="2.60.120.10">
    <property type="entry name" value="Jelly Rolls"/>
    <property type="match status" value="1"/>
</dbReference>
<organism evidence="5 6">
    <name type="scientific">Spongiivirga citrea</name>
    <dbReference type="NCBI Taxonomy" id="1481457"/>
    <lineage>
        <taxon>Bacteria</taxon>
        <taxon>Pseudomonadati</taxon>
        <taxon>Bacteroidota</taxon>
        <taxon>Flavobacteriia</taxon>
        <taxon>Flavobacteriales</taxon>
        <taxon>Flavobacteriaceae</taxon>
        <taxon>Spongiivirga</taxon>
    </lineage>
</organism>
<dbReference type="Pfam" id="PF00571">
    <property type="entry name" value="CBS"/>
    <property type="match status" value="2"/>
</dbReference>
<proteinExistence type="predicted"/>
<keyword evidence="1 2" id="KW-0129">CBS domain</keyword>
<dbReference type="PROSITE" id="PS50042">
    <property type="entry name" value="CNMP_BINDING_3"/>
    <property type="match status" value="1"/>
</dbReference>
<dbReference type="InterPro" id="IPR005105">
    <property type="entry name" value="GlnD_Uridyltrans_N"/>
</dbReference>
<reference evidence="5 6" key="1">
    <citation type="submission" date="2020-01" db="EMBL/GenBank/DDBJ databases">
        <title>Spongiivirga citrea KCTC 32990T.</title>
        <authorList>
            <person name="Wang G."/>
        </authorList>
    </citation>
    <scope>NUCLEOTIDE SEQUENCE [LARGE SCALE GENOMIC DNA]</scope>
    <source>
        <strain evidence="5 6">KCTC 32990</strain>
    </source>
</reference>
<name>A0A6M0CHK5_9FLAO</name>
<dbReference type="InterPro" id="IPR000595">
    <property type="entry name" value="cNMP-bd_dom"/>
</dbReference>
<dbReference type="CDD" id="cd05401">
    <property type="entry name" value="NT_GlnE_GlnD_like"/>
    <property type="match status" value="1"/>
</dbReference>
<dbReference type="Pfam" id="PF10335">
    <property type="entry name" value="DUF294_C"/>
    <property type="match status" value="1"/>
</dbReference>
<evidence type="ECO:0000256" key="2">
    <source>
        <dbReference type="PROSITE-ProRule" id="PRU00703"/>
    </source>
</evidence>
<dbReference type="SMART" id="SM00116">
    <property type="entry name" value="CBS"/>
    <property type="match status" value="2"/>
</dbReference>
<feature type="domain" description="Cyclic nucleotide-binding" evidence="3">
    <location>
        <begin position="18"/>
        <end position="138"/>
    </location>
</feature>
<comment type="caution">
    <text evidence="5">The sequence shown here is derived from an EMBL/GenBank/DDBJ whole genome shotgun (WGS) entry which is preliminary data.</text>
</comment>
<dbReference type="InterPro" id="IPR018490">
    <property type="entry name" value="cNMP-bd_dom_sf"/>
</dbReference>
<dbReference type="Pfam" id="PF00027">
    <property type="entry name" value="cNMP_binding"/>
    <property type="match status" value="1"/>
</dbReference>
<dbReference type="InterPro" id="IPR051257">
    <property type="entry name" value="Diverse_CBS-Domain"/>
</dbReference>
<evidence type="ECO:0000313" key="6">
    <source>
        <dbReference type="Proteomes" id="UP000474296"/>
    </source>
</evidence>
<feature type="domain" description="CBS" evidence="4">
    <location>
        <begin position="236"/>
        <end position="295"/>
    </location>
</feature>
<dbReference type="CDD" id="cd00038">
    <property type="entry name" value="CAP_ED"/>
    <property type="match status" value="1"/>
</dbReference>
<dbReference type="PANTHER" id="PTHR43080">
    <property type="entry name" value="CBS DOMAIN-CONTAINING PROTEIN CBSX3, MITOCHONDRIAL"/>
    <property type="match status" value="1"/>
</dbReference>
<dbReference type="InterPro" id="IPR046342">
    <property type="entry name" value="CBS_dom_sf"/>
</dbReference>
<evidence type="ECO:0000313" key="5">
    <source>
        <dbReference type="EMBL" id="NER17436.1"/>
    </source>
</evidence>
<feature type="domain" description="CBS" evidence="4">
    <location>
        <begin position="171"/>
        <end position="228"/>
    </location>
</feature>
<evidence type="ECO:0000259" key="4">
    <source>
        <dbReference type="PROSITE" id="PS51371"/>
    </source>
</evidence>
<dbReference type="SMART" id="SM00100">
    <property type="entry name" value="cNMP"/>
    <property type="match status" value="1"/>
</dbReference>
<dbReference type="Gene3D" id="3.10.580.10">
    <property type="entry name" value="CBS-domain"/>
    <property type="match status" value="1"/>
</dbReference>